<feature type="compositionally biased region" description="Polar residues" evidence="1">
    <location>
        <begin position="74"/>
        <end position="90"/>
    </location>
</feature>
<feature type="compositionally biased region" description="Basic and acidic residues" evidence="1">
    <location>
        <begin position="862"/>
        <end position="873"/>
    </location>
</feature>
<feature type="compositionally biased region" description="Low complexity" evidence="1">
    <location>
        <begin position="181"/>
        <end position="193"/>
    </location>
</feature>
<feature type="compositionally biased region" description="Polar residues" evidence="1">
    <location>
        <begin position="568"/>
        <end position="585"/>
    </location>
</feature>
<feature type="region of interest" description="Disordered" evidence="1">
    <location>
        <begin position="1"/>
        <end position="674"/>
    </location>
</feature>
<feature type="compositionally biased region" description="Polar residues" evidence="1">
    <location>
        <begin position="997"/>
        <end position="1017"/>
    </location>
</feature>
<feature type="compositionally biased region" description="Low complexity" evidence="1">
    <location>
        <begin position="365"/>
        <end position="382"/>
    </location>
</feature>
<feature type="compositionally biased region" description="Polar residues" evidence="1">
    <location>
        <begin position="694"/>
        <end position="708"/>
    </location>
</feature>
<feature type="compositionally biased region" description="Pro residues" evidence="1">
    <location>
        <begin position="150"/>
        <end position="161"/>
    </location>
</feature>
<sequence length="1077" mass="115155">MDSGSYNNVRRGTNPLPPMSSTPDAYKANVNRTKTKKWVEAKMQSYDGDDWGNDYDDEYDEPEPEEPPPPRTTGFRQPGQSLIASRTFSQPAAAEPHMSTSGFRSPSGPFSVLHTNSAPIDPSPMSSGASPGGRLEYHPITSPSPQSRMSPPPSAPTPQRFPPRNSSMSRQDAPDMGRVTAAGSRRGSASSGRPWMDERSASPSRTAAPPEKALPFVRPSDIYRRMEEEKEKERMSIESGRPSLDSILGRGEGTSSPANAIRLEQRRRTSFESHDGSESTRGLKPTLAPVAERKSEYGMERLIANAEGDVSETPPPSQEQPPTQPQYFPPPAESDPQVQLDTVNSGRISTSPKLPDVARMSGFGDDFFSTSTRRSSQGGSLQAIADNQKTSPPELGVGLSDATPVNQEKQPPSVLEGPSHQPNTDIIIPMTNEKSLPQKDENVVSRQQQTSPRPTLPGTWVTETGPAWSEAPTPMERSEGLGQKPLASVQQANESPSTESVDEPADMETTTEVKQQSSAHDDAVASQAMTTEPNHHPTPHSLPPLKTDDPLVPNTLGQISRGPPLPVYQSSPVQYSPSTQPTASGPASKPIPTAPLNPLRSGSNKPDMAIPTLQERKPTLDTVGTASPEKESDKLREEIMRSLSASPATPGATGLLNRIDSGNEPTPGGLTRESTYLSGVYDDYLTPAEEKSLQETGQAQKQEYNMATNHGPEANATGVSSGSTQKGISIADIAPLSPKKSSPELQSHPLQKRFSWEQGPERVTAVEAKPSPFLQGTHTADQANTGTTLSPQPGVASPPTDGLHVQTVGSGTLSHQVSQVSSRAPEDGPLAQLEPPSPISYTGDKSPKRPHGGPESSQLSLAEEKEQMLDEAHPTSLRSPEQHPALSQAAESPVPVLSPLAQEPAAQTSQQPKILTFREILNIGSTDQRIQSFEKAQSQFFVMESGLSNWLMHLQNDAEHDDATSSGSQAGGPLSVGRASPSGMQRAAQQPYYQQYLNASNPGNAVSQPGRSSTGNLQLSGQQGSTFGSSGGQVGTKSKELLHAAGSFGTKGVKSGMKLFNKGKSKLRERTGEKVFF</sequence>
<gene>
    <name evidence="2" type="ORF">KHLLAP_LOCUS4011</name>
</gene>
<feature type="compositionally biased region" description="Low complexity" evidence="1">
    <location>
        <begin position="123"/>
        <end position="133"/>
    </location>
</feature>
<dbReference type="AlphaFoldDB" id="A0AAI8VEQ9"/>
<proteinExistence type="predicted"/>
<dbReference type="Proteomes" id="UP001295740">
    <property type="component" value="Unassembled WGS sequence"/>
</dbReference>
<evidence type="ECO:0000313" key="3">
    <source>
        <dbReference type="Proteomes" id="UP001295740"/>
    </source>
</evidence>
<feature type="region of interest" description="Disordered" evidence="1">
    <location>
        <begin position="687"/>
        <end position="896"/>
    </location>
</feature>
<accession>A0AAI8VEQ9</accession>
<organism evidence="2 3">
    <name type="scientific">Anthostomella pinea</name>
    <dbReference type="NCBI Taxonomy" id="933095"/>
    <lineage>
        <taxon>Eukaryota</taxon>
        <taxon>Fungi</taxon>
        <taxon>Dikarya</taxon>
        <taxon>Ascomycota</taxon>
        <taxon>Pezizomycotina</taxon>
        <taxon>Sordariomycetes</taxon>
        <taxon>Xylariomycetidae</taxon>
        <taxon>Xylariales</taxon>
        <taxon>Xylariaceae</taxon>
        <taxon>Anthostomella</taxon>
    </lineage>
</organism>
<feature type="compositionally biased region" description="Polar residues" evidence="1">
    <location>
        <begin position="488"/>
        <end position="499"/>
    </location>
</feature>
<protein>
    <submittedName>
        <fullName evidence="2">Uu.00g109370.m01.CDS01</fullName>
    </submittedName>
</protein>
<name>A0AAI8VEQ9_9PEZI</name>
<evidence type="ECO:0000256" key="1">
    <source>
        <dbReference type="SAM" id="MobiDB-lite"/>
    </source>
</evidence>
<feature type="region of interest" description="Disordered" evidence="1">
    <location>
        <begin position="959"/>
        <end position="1035"/>
    </location>
</feature>
<feature type="compositionally biased region" description="Pro residues" evidence="1">
    <location>
        <begin position="313"/>
        <end position="333"/>
    </location>
</feature>
<reference evidence="2" key="1">
    <citation type="submission" date="2023-10" db="EMBL/GenBank/DDBJ databases">
        <authorList>
            <person name="Hackl T."/>
        </authorList>
    </citation>
    <scope>NUCLEOTIDE SEQUENCE</scope>
</reference>
<feature type="compositionally biased region" description="Polar residues" evidence="1">
    <location>
        <begin position="1"/>
        <end position="11"/>
    </location>
</feature>
<feature type="compositionally biased region" description="Polar residues" evidence="1">
    <location>
        <begin position="336"/>
        <end position="352"/>
    </location>
</feature>
<feature type="compositionally biased region" description="Polar residues" evidence="1">
    <location>
        <begin position="508"/>
        <end position="518"/>
    </location>
</feature>
<feature type="compositionally biased region" description="Polar residues" evidence="1">
    <location>
        <begin position="807"/>
        <end position="822"/>
    </location>
</feature>
<feature type="compositionally biased region" description="Low complexity" evidence="1">
    <location>
        <begin position="1018"/>
        <end position="1028"/>
    </location>
</feature>
<feature type="compositionally biased region" description="Polar residues" evidence="1">
    <location>
        <begin position="739"/>
        <end position="749"/>
    </location>
</feature>
<evidence type="ECO:0000313" key="2">
    <source>
        <dbReference type="EMBL" id="CAJ2503543.1"/>
    </source>
</evidence>
<keyword evidence="3" id="KW-1185">Reference proteome</keyword>
<feature type="compositionally biased region" description="Polar residues" evidence="1">
    <location>
        <begin position="717"/>
        <end position="727"/>
    </location>
</feature>
<dbReference type="EMBL" id="CAUWAG010000006">
    <property type="protein sequence ID" value="CAJ2503543.1"/>
    <property type="molecule type" value="Genomic_DNA"/>
</dbReference>
<feature type="compositionally biased region" description="Acidic residues" evidence="1">
    <location>
        <begin position="47"/>
        <end position="66"/>
    </location>
</feature>
<comment type="caution">
    <text evidence="2">The sequence shown here is derived from an EMBL/GenBank/DDBJ whole genome shotgun (WGS) entry which is preliminary data.</text>
</comment>
<feature type="compositionally biased region" description="Polar residues" evidence="1">
    <location>
        <begin position="774"/>
        <end position="791"/>
    </location>
</feature>
<feature type="compositionally biased region" description="Basic and acidic residues" evidence="1">
    <location>
        <begin position="263"/>
        <end position="278"/>
    </location>
</feature>
<feature type="compositionally biased region" description="Basic and acidic residues" evidence="1">
    <location>
        <begin position="221"/>
        <end position="236"/>
    </location>
</feature>
<feature type="compositionally biased region" description="Basic and acidic residues" evidence="1">
    <location>
        <begin position="628"/>
        <end position="640"/>
    </location>
</feature>
<feature type="compositionally biased region" description="Polar residues" evidence="1">
    <location>
        <begin position="444"/>
        <end position="453"/>
    </location>
</feature>